<evidence type="ECO:0000256" key="4">
    <source>
        <dbReference type="ARBA" id="ARBA00022475"/>
    </source>
</evidence>
<feature type="transmembrane region" description="Helical" evidence="8">
    <location>
        <begin position="243"/>
        <end position="266"/>
    </location>
</feature>
<keyword evidence="5 8" id="KW-0812">Transmembrane</keyword>
<accession>A0ABP9LC83</accession>
<protein>
    <recommendedName>
        <fullName evidence="8">Bcr/CflA family efflux transporter</fullName>
    </recommendedName>
</protein>
<dbReference type="EMBL" id="BAABKY010000002">
    <property type="protein sequence ID" value="GAA5073990.1"/>
    <property type="molecule type" value="Genomic_DNA"/>
</dbReference>
<feature type="transmembrane region" description="Helical" evidence="8">
    <location>
        <begin position="133"/>
        <end position="155"/>
    </location>
</feature>
<dbReference type="InterPro" id="IPR004812">
    <property type="entry name" value="Efflux_drug-R_Bcr/CmlA"/>
</dbReference>
<dbReference type="SUPFAM" id="SSF103473">
    <property type="entry name" value="MFS general substrate transporter"/>
    <property type="match status" value="1"/>
</dbReference>
<feature type="transmembrane region" description="Helical" evidence="8">
    <location>
        <begin position="278"/>
        <end position="298"/>
    </location>
</feature>
<evidence type="ECO:0000256" key="5">
    <source>
        <dbReference type="ARBA" id="ARBA00022692"/>
    </source>
</evidence>
<keyword evidence="4" id="KW-1003">Cell membrane</keyword>
<feature type="transmembrane region" description="Helical" evidence="8">
    <location>
        <begin position="368"/>
        <end position="385"/>
    </location>
</feature>
<keyword evidence="6 8" id="KW-1133">Transmembrane helix</keyword>
<keyword evidence="7 8" id="KW-0472">Membrane</keyword>
<evidence type="ECO:0000313" key="11">
    <source>
        <dbReference type="Proteomes" id="UP001501083"/>
    </source>
</evidence>
<feature type="transmembrane region" description="Helical" evidence="8">
    <location>
        <begin position="217"/>
        <end position="237"/>
    </location>
</feature>
<feature type="transmembrane region" description="Helical" evidence="8">
    <location>
        <begin position="39"/>
        <end position="63"/>
    </location>
</feature>
<dbReference type="RefSeq" id="WP_158986347.1">
    <property type="nucleotide sequence ID" value="NZ_BAABKY010000002.1"/>
</dbReference>
<dbReference type="PROSITE" id="PS50850">
    <property type="entry name" value="MFS"/>
    <property type="match status" value="1"/>
</dbReference>
<keyword evidence="8" id="KW-0997">Cell inner membrane</keyword>
<comment type="subcellular location">
    <subcellularLocation>
        <location evidence="8">Cell inner membrane</location>
        <topology evidence="8">Multi-pass membrane protein</topology>
    </subcellularLocation>
    <subcellularLocation>
        <location evidence="1">Cell membrane</location>
        <topology evidence="1">Multi-pass membrane protein</topology>
    </subcellularLocation>
</comment>
<dbReference type="Gene3D" id="1.20.1720.10">
    <property type="entry name" value="Multidrug resistance protein D"/>
    <property type="match status" value="1"/>
</dbReference>
<dbReference type="InterPro" id="IPR050189">
    <property type="entry name" value="MFS_Efflux_Transporters"/>
</dbReference>
<dbReference type="InterPro" id="IPR020846">
    <property type="entry name" value="MFS_dom"/>
</dbReference>
<feature type="transmembrane region" description="Helical" evidence="8">
    <location>
        <begin position="342"/>
        <end position="362"/>
    </location>
</feature>
<organism evidence="10 11">
    <name type="scientific">Lysobacter panacisoli</name>
    <dbReference type="NCBI Taxonomy" id="1255263"/>
    <lineage>
        <taxon>Bacteria</taxon>
        <taxon>Pseudomonadati</taxon>
        <taxon>Pseudomonadota</taxon>
        <taxon>Gammaproteobacteria</taxon>
        <taxon>Lysobacterales</taxon>
        <taxon>Lysobacteraceae</taxon>
        <taxon>Lysobacter</taxon>
    </lineage>
</organism>
<evidence type="ECO:0000256" key="6">
    <source>
        <dbReference type="ARBA" id="ARBA00022989"/>
    </source>
</evidence>
<dbReference type="InterPro" id="IPR011701">
    <property type="entry name" value="MFS"/>
</dbReference>
<keyword evidence="11" id="KW-1185">Reference proteome</keyword>
<comment type="similarity">
    <text evidence="2 8">Belongs to the major facilitator superfamily. Bcr/CmlA family.</text>
</comment>
<evidence type="ECO:0000256" key="3">
    <source>
        <dbReference type="ARBA" id="ARBA00022448"/>
    </source>
</evidence>
<evidence type="ECO:0000256" key="8">
    <source>
        <dbReference type="RuleBase" id="RU365088"/>
    </source>
</evidence>
<evidence type="ECO:0000259" key="9">
    <source>
        <dbReference type="PROSITE" id="PS50850"/>
    </source>
</evidence>
<sequence length="396" mass="39529">MRTESSPAVILLLAALTALAMLATNIVLPVMPAMIADLGASASAAAPVLWSFLAVFAVGQLFAGPLSDRFGRRPILFSGLAIFVAGSAIAASADGLTALLAGRALQGLGAAAASVLSRAVLRDLFEGAALARALGWVMSIMAAAPGFAPLLGALIGEAWGWRATLVALIAVAVVIAIAHQRIAGETLPATQRSRLGARALARGYAALLANPRFTRPALANALTMGALFAYFAATPVVLRGFGIGTVGIGLFFGVAVFAVFAASFRAPRLAARVGPARVIALGLSIAAVAAGIAVASTLSDAHGLIVYVVAAAVFLFGVGLIIPASTALTLGPFAAQAGQASALLGFLQMASATVALLVLPSIALPPAATLATIIAASALLARIALRPGREPLPAAA</sequence>
<dbReference type="PROSITE" id="PS00216">
    <property type="entry name" value="SUGAR_TRANSPORT_1"/>
    <property type="match status" value="1"/>
</dbReference>
<feature type="transmembrane region" description="Helical" evidence="8">
    <location>
        <begin position="304"/>
        <end position="330"/>
    </location>
</feature>
<dbReference type="PANTHER" id="PTHR43124">
    <property type="entry name" value="PURINE EFFLUX PUMP PBUE"/>
    <property type="match status" value="1"/>
</dbReference>
<dbReference type="Pfam" id="PF07690">
    <property type="entry name" value="MFS_1"/>
    <property type="match status" value="1"/>
</dbReference>
<dbReference type="InterPro" id="IPR036259">
    <property type="entry name" value="MFS_trans_sf"/>
</dbReference>
<evidence type="ECO:0000313" key="10">
    <source>
        <dbReference type="EMBL" id="GAA5073990.1"/>
    </source>
</evidence>
<feature type="transmembrane region" description="Helical" evidence="8">
    <location>
        <begin position="75"/>
        <end position="93"/>
    </location>
</feature>
<dbReference type="NCBIfam" id="TIGR00710">
    <property type="entry name" value="efflux_Bcr_CflA"/>
    <property type="match status" value="1"/>
</dbReference>
<dbReference type="PANTHER" id="PTHR43124:SF3">
    <property type="entry name" value="CHLORAMPHENICOL EFFLUX PUMP RV0191"/>
    <property type="match status" value="1"/>
</dbReference>
<reference evidence="11" key="1">
    <citation type="journal article" date="2019" name="Int. J. Syst. Evol. Microbiol.">
        <title>The Global Catalogue of Microorganisms (GCM) 10K type strain sequencing project: providing services to taxonomists for standard genome sequencing and annotation.</title>
        <authorList>
            <consortium name="The Broad Institute Genomics Platform"/>
            <consortium name="The Broad Institute Genome Sequencing Center for Infectious Disease"/>
            <person name="Wu L."/>
            <person name="Ma J."/>
        </authorList>
    </citation>
    <scope>NUCLEOTIDE SEQUENCE [LARGE SCALE GENOMIC DNA]</scope>
    <source>
        <strain evidence="11">JCM 19212</strain>
    </source>
</reference>
<name>A0ABP9LC83_9GAMM</name>
<evidence type="ECO:0000256" key="1">
    <source>
        <dbReference type="ARBA" id="ARBA00004651"/>
    </source>
</evidence>
<gene>
    <name evidence="10" type="ORF">GCM10025759_15720</name>
</gene>
<feature type="transmembrane region" description="Helical" evidence="8">
    <location>
        <begin position="99"/>
        <end position="121"/>
    </location>
</feature>
<evidence type="ECO:0000256" key="7">
    <source>
        <dbReference type="ARBA" id="ARBA00023136"/>
    </source>
</evidence>
<evidence type="ECO:0000256" key="2">
    <source>
        <dbReference type="ARBA" id="ARBA00006236"/>
    </source>
</evidence>
<proteinExistence type="inferred from homology"/>
<feature type="domain" description="Major facilitator superfamily (MFS) profile" evidence="9">
    <location>
        <begin position="9"/>
        <end position="390"/>
    </location>
</feature>
<feature type="transmembrane region" description="Helical" evidence="8">
    <location>
        <begin position="161"/>
        <end position="178"/>
    </location>
</feature>
<dbReference type="InterPro" id="IPR005829">
    <property type="entry name" value="Sugar_transporter_CS"/>
</dbReference>
<comment type="caution">
    <text evidence="8">Lacks conserved residue(s) required for the propagation of feature annotation.</text>
</comment>
<dbReference type="Proteomes" id="UP001501083">
    <property type="component" value="Unassembled WGS sequence"/>
</dbReference>
<keyword evidence="3 8" id="KW-0813">Transport</keyword>
<comment type="caution">
    <text evidence="10">The sequence shown here is derived from an EMBL/GenBank/DDBJ whole genome shotgun (WGS) entry which is preliminary data.</text>
</comment>